<dbReference type="Gene3D" id="1.25.10.10">
    <property type="entry name" value="Leucine-rich Repeat Variant"/>
    <property type="match status" value="1"/>
</dbReference>
<dbReference type="Proteomes" id="UP000251431">
    <property type="component" value="Unassembled WGS sequence"/>
</dbReference>
<gene>
    <name evidence="1" type="ORF">NCTC7582_01059</name>
</gene>
<evidence type="ECO:0000313" key="1">
    <source>
        <dbReference type="EMBL" id="SPT97379.1"/>
    </source>
</evidence>
<accession>A0A2X0XEM6</accession>
<reference evidence="1 2" key="1">
    <citation type="submission" date="2018-06" db="EMBL/GenBank/DDBJ databases">
        <authorList>
            <consortium name="Pathogen Informatics"/>
            <person name="Doyle S."/>
        </authorList>
    </citation>
    <scope>NUCLEOTIDE SEQUENCE [LARGE SCALE GENOMIC DNA]</scope>
    <source>
        <strain evidence="1 2">NCTC7582</strain>
    </source>
</reference>
<dbReference type="RefSeq" id="WP_004231881.1">
    <property type="nucleotide sequence ID" value="NZ_CP084108.1"/>
</dbReference>
<dbReference type="GeneID" id="74907322"/>
<dbReference type="SUPFAM" id="SSF48371">
    <property type="entry name" value="ARM repeat"/>
    <property type="match status" value="1"/>
</dbReference>
<dbReference type="InterPro" id="IPR011989">
    <property type="entry name" value="ARM-like"/>
</dbReference>
<dbReference type="InterPro" id="IPR016024">
    <property type="entry name" value="ARM-type_fold"/>
</dbReference>
<proteinExistence type="predicted"/>
<protein>
    <recommendedName>
        <fullName evidence="3">HEAT repeat domain-containing protein</fullName>
    </recommendedName>
</protein>
<sequence>MEKEILQLFSNLTEHDRDIQYESYEELMKIMQEPVDWTYAVWEQLIKALTYNNGYSRARAAQILCALAAKSDPEERVLEDFLKIWAVTYDEQSATARHALQAIWKIGQAGPVQRDLVVSYLAKRFQTCIDEKQPSLIRQDIIMSFKKLYDQTNDSKLLDIAHRLINEEQDAKYKKKYKSAIRSK</sequence>
<dbReference type="STRING" id="1421.A2J09_17055"/>
<organism evidence="1 2">
    <name type="scientific">Lysinibacillus capsici</name>
    <dbReference type="NCBI Taxonomy" id="2115968"/>
    <lineage>
        <taxon>Bacteria</taxon>
        <taxon>Bacillati</taxon>
        <taxon>Bacillota</taxon>
        <taxon>Bacilli</taxon>
        <taxon>Bacillales</taxon>
        <taxon>Bacillaceae</taxon>
        <taxon>Lysinibacillus</taxon>
    </lineage>
</organism>
<dbReference type="EMBL" id="UAQE01000001">
    <property type="protein sequence ID" value="SPT97379.1"/>
    <property type="molecule type" value="Genomic_DNA"/>
</dbReference>
<evidence type="ECO:0008006" key="3">
    <source>
        <dbReference type="Google" id="ProtNLM"/>
    </source>
</evidence>
<name>A0A2X0XEM6_9BACI</name>
<dbReference type="AlphaFoldDB" id="A0A2X0XEM6"/>
<evidence type="ECO:0000313" key="2">
    <source>
        <dbReference type="Proteomes" id="UP000251431"/>
    </source>
</evidence>